<evidence type="ECO:0000256" key="1">
    <source>
        <dbReference type="SAM" id="Phobius"/>
    </source>
</evidence>
<proteinExistence type="predicted"/>
<reference evidence="2" key="2">
    <citation type="journal article" date="2015" name="Fish Shellfish Immunol.">
        <title>Early steps in the European eel (Anguilla anguilla)-Vibrio vulnificus interaction in the gills: Role of the RtxA13 toxin.</title>
        <authorList>
            <person name="Callol A."/>
            <person name="Pajuelo D."/>
            <person name="Ebbesson L."/>
            <person name="Teles M."/>
            <person name="MacKenzie S."/>
            <person name="Amaro C."/>
        </authorList>
    </citation>
    <scope>NUCLEOTIDE SEQUENCE</scope>
</reference>
<sequence length="57" mass="6782">MFTYVIFIISYYFICHMFTCVVIRCQKKLTSISSFKKINPLFLIITPIEEKNNKISI</sequence>
<feature type="transmembrane region" description="Helical" evidence="1">
    <location>
        <begin position="6"/>
        <end position="25"/>
    </location>
</feature>
<organism evidence="2">
    <name type="scientific">Anguilla anguilla</name>
    <name type="common">European freshwater eel</name>
    <name type="synonym">Muraena anguilla</name>
    <dbReference type="NCBI Taxonomy" id="7936"/>
    <lineage>
        <taxon>Eukaryota</taxon>
        <taxon>Metazoa</taxon>
        <taxon>Chordata</taxon>
        <taxon>Craniata</taxon>
        <taxon>Vertebrata</taxon>
        <taxon>Euteleostomi</taxon>
        <taxon>Actinopterygii</taxon>
        <taxon>Neopterygii</taxon>
        <taxon>Teleostei</taxon>
        <taxon>Anguilliformes</taxon>
        <taxon>Anguillidae</taxon>
        <taxon>Anguilla</taxon>
    </lineage>
</organism>
<keyword evidence="1" id="KW-1133">Transmembrane helix</keyword>
<dbReference type="AlphaFoldDB" id="A0A0E9UV03"/>
<reference evidence="2" key="1">
    <citation type="submission" date="2014-11" db="EMBL/GenBank/DDBJ databases">
        <authorList>
            <person name="Amaro Gonzalez C."/>
        </authorList>
    </citation>
    <scope>NUCLEOTIDE SEQUENCE</scope>
</reference>
<evidence type="ECO:0000313" key="2">
    <source>
        <dbReference type="EMBL" id="JAH69647.1"/>
    </source>
</evidence>
<dbReference type="EMBL" id="GBXM01038930">
    <property type="protein sequence ID" value="JAH69647.1"/>
    <property type="molecule type" value="Transcribed_RNA"/>
</dbReference>
<protein>
    <submittedName>
        <fullName evidence="2">Uncharacterized protein</fullName>
    </submittedName>
</protein>
<keyword evidence="1" id="KW-0812">Transmembrane</keyword>
<accession>A0A0E9UV03</accession>
<name>A0A0E9UV03_ANGAN</name>
<keyword evidence="1" id="KW-0472">Membrane</keyword>